<dbReference type="Pfam" id="PF17940">
    <property type="entry name" value="TetR_C_31"/>
    <property type="match status" value="1"/>
</dbReference>
<dbReference type="KEGG" id="mmag:MMAD_18490"/>
<protein>
    <submittedName>
        <fullName evidence="4">TetR family transcriptional regulator</fullName>
    </submittedName>
</protein>
<dbReference type="Gene3D" id="1.10.357.10">
    <property type="entry name" value="Tetracycline Repressor, domain 2"/>
    <property type="match status" value="1"/>
</dbReference>
<reference evidence="4 5" key="1">
    <citation type="journal article" date="2019" name="Emerg. Microbes Infect.">
        <title>Comprehensive subspecies identification of 175 nontuberculous mycobacteria species based on 7547 genomic profiles.</title>
        <authorList>
            <person name="Matsumoto Y."/>
            <person name="Kinjo T."/>
            <person name="Motooka D."/>
            <person name="Nabeya D."/>
            <person name="Jung N."/>
            <person name="Uechi K."/>
            <person name="Horii T."/>
            <person name="Iida T."/>
            <person name="Fujita J."/>
            <person name="Nakamura S."/>
        </authorList>
    </citation>
    <scope>NUCLEOTIDE SEQUENCE [LARGE SCALE GENOMIC DNA]</scope>
    <source>
        <strain evidence="4 5">JCM 13574</strain>
    </source>
</reference>
<dbReference type="AlphaFoldDB" id="A0A7I7XD63"/>
<keyword evidence="5" id="KW-1185">Reference proteome</keyword>
<dbReference type="InterPro" id="IPR041583">
    <property type="entry name" value="TetR_C_31"/>
</dbReference>
<gene>
    <name evidence="4" type="ORF">MMAD_18490</name>
</gene>
<evidence type="ECO:0000313" key="5">
    <source>
        <dbReference type="Proteomes" id="UP000466517"/>
    </source>
</evidence>
<dbReference type="GO" id="GO:0003677">
    <property type="term" value="F:DNA binding"/>
    <property type="evidence" value="ECO:0007669"/>
    <property type="project" value="UniProtKB-UniRule"/>
</dbReference>
<feature type="domain" description="HTH tetR-type" evidence="3">
    <location>
        <begin position="12"/>
        <end position="72"/>
    </location>
</feature>
<dbReference type="InterPro" id="IPR036271">
    <property type="entry name" value="Tet_transcr_reg_TetR-rel_C_sf"/>
</dbReference>
<evidence type="ECO:0000259" key="3">
    <source>
        <dbReference type="PROSITE" id="PS50977"/>
    </source>
</evidence>
<evidence type="ECO:0000313" key="4">
    <source>
        <dbReference type="EMBL" id="BBZ27554.1"/>
    </source>
</evidence>
<keyword evidence="1 2" id="KW-0238">DNA-binding</keyword>
<evidence type="ECO:0000256" key="1">
    <source>
        <dbReference type="ARBA" id="ARBA00023125"/>
    </source>
</evidence>
<dbReference type="PROSITE" id="PS50977">
    <property type="entry name" value="HTH_TETR_2"/>
    <property type="match status" value="1"/>
</dbReference>
<dbReference type="Proteomes" id="UP000466517">
    <property type="component" value="Chromosome"/>
</dbReference>
<evidence type="ECO:0000256" key="2">
    <source>
        <dbReference type="PROSITE-ProRule" id="PRU00335"/>
    </source>
</evidence>
<dbReference type="SUPFAM" id="SSF48498">
    <property type="entry name" value="Tetracyclin repressor-like, C-terminal domain"/>
    <property type="match status" value="1"/>
</dbReference>
<organism evidence="4 5">
    <name type="scientific">Mycolicibacterium madagascariense</name>
    <dbReference type="NCBI Taxonomy" id="212765"/>
    <lineage>
        <taxon>Bacteria</taxon>
        <taxon>Bacillati</taxon>
        <taxon>Actinomycetota</taxon>
        <taxon>Actinomycetes</taxon>
        <taxon>Mycobacteriales</taxon>
        <taxon>Mycobacteriaceae</taxon>
        <taxon>Mycolicibacterium</taxon>
    </lineage>
</organism>
<feature type="DNA-binding region" description="H-T-H motif" evidence="2">
    <location>
        <begin position="35"/>
        <end position="54"/>
    </location>
</feature>
<name>A0A7I7XD63_9MYCO</name>
<dbReference type="SUPFAM" id="SSF46689">
    <property type="entry name" value="Homeodomain-like"/>
    <property type="match status" value="1"/>
</dbReference>
<proteinExistence type="predicted"/>
<sequence>MPIAARRKNDAQARRRQLADVAIELLGTGGARGVSHPKVDVGAGVPAGTASFYFRTRRALLLGTAERLTELDLEDLQRLTELSSDAAGGFTGTAGFAELVMYSGTAPYLTRTRARYELILHAGRDEELMAALRSSVESFYRLIRDVVAGWHRGQGPVPDDVVDAQARATLALVNGVMLSFVAGRPLVQSAAELEHLLDGLIAGLAQPRT</sequence>
<dbReference type="InterPro" id="IPR001647">
    <property type="entry name" value="HTH_TetR"/>
</dbReference>
<dbReference type="EMBL" id="AP022610">
    <property type="protein sequence ID" value="BBZ27554.1"/>
    <property type="molecule type" value="Genomic_DNA"/>
</dbReference>
<dbReference type="InterPro" id="IPR009057">
    <property type="entry name" value="Homeodomain-like_sf"/>
</dbReference>
<accession>A0A7I7XD63</accession>